<dbReference type="PIRSF" id="PIRSF005856">
    <property type="entry name" value="Rad51"/>
    <property type="match status" value="1"/>
</dbReference>
<dbReference type="GO" id="GO:0005524">
    <property type="term" value="F:ATP binding"/>
    <property type="evidence" value="ECO:0007669"/>
    <property type="project" value="UniProtKB-KW"/>
</dbReference>
<keyword evidence="5" id="KW-0234">DNA repair</keyword>
<dbReference type="GO" id="GO:0000400">
    <property type="term" value="F:four-way junction DNA binding"/>
    <property type="evidence" value="ECO:0007669"/>
    <property type="project" value="TreeGrafter"/>
</dbReference>
<dbReference type="GO" id="GO:0000722">
    <property type="term" value="P:telomere maintenance via recombination"/>
    <property type="evidence" value="ECO:0007669"/>
    <property type="project" value="TreeGrafter"/>
</dbReference>
<dbReference type="GO" id="GO:0005657">
    <property type="term" value="C:replication fork"/>
    <property type="evidence" value="ECO:0007669"/>
    <property type="project" value="TreeGrafter"/>
</dbReference>
<gene>
    <name evidence="8" type="primary">Xrcc3</name>
    <name evidence="8" type="ORF">Bhyg_10111</name>
</gene>
<keyword evidence="2" id="KW-0547">Nucleotide-binding</keyword>
<dbReference type="PROSITE" id="PS50162">
    <property type="entry name" value="RECA_2"/>
    <property type="match status" value="1"/>
</dbReference>
<evidence type="ECO:0000256" key="2">
    <source>
        <dbReference type="ARBA" id="ARBA00022741"/>
    </source>
</evidence>
<accession>A0A9Q0RYQ1</accession>
<dbReference type="AlphaFoldDB" id="A0A9Q0RYQ1"/>
<feature type="domain" description="RecA family profile 1" evidence="7">
    <location>
        <begin position="80"/>
        <end position="254"/>
    </location>
</feature>
<dbReference type="Gene3D" id="3.40.50.300">
    <property type="entry name" value="P-loop containing nucleotide triphosphate hydrolases"/>
    <property type="match status" value="1"/>
</dbReference>
<dbReference type="Pfam" id="PF08423">
    <property type="entry name" value="Rad51"/>
    <property type="match status" value="1"/>
</dbReference>
<proteinExistence type="predicted"/>
<evidence type="ECO:0000256" key="5">
    <source>
        <dbReference type="ARBA" id="ARBA00023204"/>
    </source>
</evidence>
<keyword evidence="6" id="KW-0539">Nucleus</keyword>
<dbReference type="InterPro" id="IPR047348">
    <property type="entry name" value="XRCC3-like_C"/>
</dbReference>
<dbReference type="InterPro" id="IPR013632">
    <property type="entry name" value="Rad51_C"/>
</dbReference>
<dbReference type="InterPro" id="IPR016467">
    <property type="entry name" value="DNA_recomb/repair_RecA-like"/>
</dbReference>
<comment type="subcellular location">
    <subcellularLocation>
        <location evidence="1">Nucleus</location>
    </subcellularLocation>
</comment>
<evidence type="ECO:0000313" key="9">
    <source>
        <dbReference type="Proteomes" id="UP001151699"/>
    </source>
</evidence>
<dbReference type="OrthoDB" id="1861185at2759"/>
<keyword evidence="4" id="KW-0067">ATP-binding</keyword>
<evidence type="ECO:0000313" key="8">
    <source>
        <dbReference type="EMBL" id="KAJ6637381.1"/>
    </source>
</evidence>
<dbReference type="PANTHER" id="PTHR46487:SF1">
    <property type="entry name" value="DNA REPAIR PROTEIN XRCC3"/>
    <property type="match status" value="1"/>
</dbReference>
<comment type="caution">
    <text evidence="8">The sequence shown here is derived from an EMBL/GenBank/DDBJ whole genome shotgun (WGS) entry which is preliminary data.</text>
</comment>
<evidence type="ECO:0000256" key="6">
    <source>
        <dbReference type="ARBA" id="ARBA00023242"/>
    </source>
</evidence>
<reference evidence="8" key="1">
    <citation type="submission" date="2022-07" db="EMBL/GenBank/DDBJ databases">
        <authorList>
            <person name="Trinca V."/>
            <person name="Uliana J.V.C."/>
            <person name="Torres T.T."/>
            <person name="Ward R.J."/>
            <person name="Monesi N."/>
        </authorList>
    </citation>
    <scope>NUCLEOTIDE SEQUENCE</scope>
    <source>
        <strain evidence="8">HSMRA1968</strain>
        <tissue evidence="8">Whole embryos</tissue>
    </source>
</reference>
<dbReference type="PANTHER" id="PTHR46487">
    <property type="entry name" value="DNA REPAIR PROTEIN XRCC3"/>
    <property type="match status" value="1"/>
</dbReference>
<dbReference type="GO" id="GO:0045003">
    <property type="term" value="P:double-strand break repair via synthesis-dependent strand annealing"/>
    <property type="evidence" value="ECO:0007669"/>
    <property type="project" value="TreeGrafter"/>
</dbReference>
<dbReference type="SUPFAM" id="SSF52540">
    <property type="entry name" value="P-loop containing nucleoside triphosphate hydrolases"/>
    <property type="match status" value="1"/>
</dbReference>
<sequence>MHKNFKLNLENILPADLVKRLRQAKCIDTHSVLTASDAKFRKYDFSPSEVRLIRSTVSKFVITQCEPITNAELMDTNFGKWKRIRVGCRAVDEILNNGISNVGITEICGESGSGKSQICLQLAVTVQLPEHLGGLGRGAVYISTEDSVPTSRTVEIANYFRNRYGSEVAHINFSDNIYIDEVYTEKELLQCVTNRLPFLLNHSKIGLIVIDSVGAIFRISCNYIKRAEQMRDLCQTLLRLSEKHRCAVVCVNQVSSFVNSRTSTSSDDQLIPCLGLAWANLVNTRLQVHRTNKTLTQNTQVTSQPIRKIRVLFAPDLKHGSAEFIITSNGVSDIV</sequence>
<evidence type="ECO:0000256" key="4">
    <source>
        <dbReference type="ARBA" id="ARBA00022840"/>
    </source>
</evidence>
<evidence type="ECO:0000259" key="7">
    <source>
        <dbReference type="PROSITE" id="PS50162"/>
    </source>
</evidence>
<dbReference type="GO" id="GO:0033065">
    <property type="term" value="C:Rad51C-XRCC3 complex"/>
    <property type="evidence" value="ECO:0007669"/>
    <property type="project" value="TreeGrafter"/>
</dbReference>
<dbReference type="InterPro" id="IPR027417">
    <property type="entry name" value="P-loop_NTPase"/>
</dbReference>
<dbReference type="GO" id="GO:0071140">
    <property type="term" value="P:resolution of mitotic recombination intermediates"/>
    <property type="evidence" value="ECO:0007669"/>
    <property type="project" value="TreeGrafter"/>
</dbReference>
<dbReference type="GO" id="GO:0090656">
    <property type="term" value="P:t-circle formation"/>
    <property type="evidence" value="ECO:0007669"/>
    <property type="project" value="TreeGrafter"/>
</dbReference>
<keyword evidence="9" id="KW-1185">Reference proteome</keyword>
<dbReference type="CDD" id="cd19491">
    <property type="entry name" value="XRCC3"/>
    <property type="match status" value="1"/>
</dbReference>
<name>A0A9Q0RYQ1_9DIPT</name>
<evidence type="ECO:0000256" key="3">
    <source>
        <dbReference type="ARBA" id="ARBA00022763"/>
    </source>
</evidence>
<keyword evidence="3" id="KW-0227">DNA damage</keyword>
<protein>
    <submittedName>
        <fullName evidence="8">DNA repair protein XRCC3</fullName>
    </submittedName>
</protein>
<organism evidence="8 9">
    <name type="scientific">Pseudolycoriella hygida</name>
    <dbReference type="NCBI Taxonomy" id="35572"/>
    <lineage>
        <taxon>Eukaryota</taxon>
        <taxon>Metazoa</taxon>
        <taxon>Ecdysozoa</taxon>
        <taxon>Arthropoda</taxon>
        <taxon>Hexapoda</taxon>
        <taxon>Insecta</taxon>
        <taxon>Pterygota</taxon>
        <taxon>Neoptera</taxon>
        <taxon>Endopterygota</taxon>
        <taxon>Diptera</taxon>
        <taxon>Nematocera</taxon>
        <taxon>Sciaroidea</taxon>
        <taxon>Sciaridae</taxon>
        <taxon>Pseudolycoriella</taxon>
    </lineage>
</organism>
<dbReference type="Proteomes" id="UP001151699">
    <property type="component" value="Chromosome X"/>
</dbReference>
<dbReference type="InterPro" id="IPR020588">
    <property type="entry name" value="RecA_ATP-bd"/>
</dbReference>
<evidence type="ECO:0000256" key="1">
    <source>
        <dbReference type="ARBA" id="ARBA00004123"/>
    </source>
</evidence>
<dbReference type="GO" id="GO:0140664">
    <property type="term" value="F:ATP-dependent DNA damage sensor activity"/>
    <property type="evidence" value="ECO:0007669"/>
    <property type="project" value="InterPro"/>
</dbReference>
<dbReference type="EMBL" id="WJQU01000003">
    <property type="protein sequence ID" value="KAJ6637381.1"/>
    <property type="molecule type" value="Genomic_DNA"/>
</dbReference>